<name>A0A9D4WG80_PEA</name>
<dbReference type="Proteomes" id="UP001058974">
    <property type="component" value="Chromosome 6"/>
</dbReference>
<gene>
    <name evidence="1" type="ORF">KIW84_065709</name>
</gene>
<reference evidence="1 2" key="1">
    <citation type="journal article" date="2022" name="Nat. Genet.">
        <title>Improved pea reference genome and pan-genome highlight genomic features and evolutionary characteristics.</title>
        <authorList>
            <person name="Yang T."/>
            <person name="Liu R."/>
            <person name="Luo Y."/>
            <person name="Hu S."/>
            <person name="Wang D."/>
            <person name="Wang C."/>
            <person name="Pandey M.K."/>
            <person name="Ge S."/>
            <person name="Xu Q."/>
            <person name="Li N."/>
            <person name="Li G."/>
            <person name="Huang Y."/>
            <person name="Saxena R.K."/>
            <person name="Ji Y."/>
            <person name="Li M."/>
            <person name="Yan X."/>
            <person name="He Y."/>
            <person name="Liu Y."/>
            <person name="Wang X."/>
            <person name="Xiang C."/>
            <person name="Varshney R.K."/>
            <person name="Ding H."/>
            <person name="Gao S."/>
            <person name="Zong X."/>
        </authorList>
    </citation>
    <scope>NUCLEOTIDE SEQUENCE [LARGE SCALE GENOMIC DNA]</scope>
    <source>
        <strain evidence="1 2">cv. Zhongwan 6</strain>
    </source>
</reference>
<dbReference type="Gramene" id="Psat06G0570900-T1">
    <property type="protein sequence ID" value="KAI5400967.1"/>
    <property type="gene ID" value="KIW84_065709"/>
</dbReference>
<proteinExistence type="predicted"/>
<organism evidence="1 2">
    <name type="scientific">Pisum sativum</name>
    <name type="common">Garden pea</name>
    <name type="synonym">Lathyrus oleraceus</name>
    <dbReference type="NCBI Taxonomy" id="3888"/>
    <lineage>
        <taxon>Eukaryota</taxon>
        <taxon>Viridiplantae</taxon>
        <taxon>Streptophyta</taxon>
        <taxon>Embryophyta</taxon>
        <taxon>Tracheophyta</taxon>
        <taxon>Spermatophyta</taxon>
        <taxon>Magnoliopsida</taxon>
        <taxon>eudicotyledons</taxon>
        <taxon>Gunneridae</taxon>
        <taxon>Pentapetalae</taxon>
        <taxon>rosids</taxon>
        <taxon>fabids</taxon>
        <taxon>Fabales</taxon>
        <taxon>Fabaceae</taxon>
        <taxon>Papilionoideae</taxon>
        <taxon>50 kb inversion clade</taxon>
        <taxon>NPAAA clade</taxon>
        <taxon>Hologalegina</taxon>
        <taxon>IRL clade</taxon>
        <taxon>Fabeae</taxon>
        <taxon>Lathyrus</taxon>
    </lineage>
</organism>
<comment type="caution">
    <text evidence="1">The sequence shown here is derived from an EMBL/GenBank/DDBJ whole genome shotgun (WGS) entry which is preliminary data.</text>
</comment>
<evidence type="ECO:0000313" key="2">
    <source>
        <dbReference type="Proteomes" id="UP001058974"/>
    </source>
</evidence>
<protein>
    <submittedName>
        <fullName evidence="1">Uncharacterized protein</fullName>
    </submittedName>
</protein>
<dbReference type="AlphaFoldDB" id="A0A9D4WG80"/>
<keyword evidence="2" id="KW-1185">Reference proteome</keyword>
<dbReference type="EMBL" id="JAMSHJ010000006">
    <property type="protein sequence ID" value="KAI5400967.1"/>
    <property type="molecule type" value="Genomic_DNA"/>
</dbReference>
<accession>A0A9D4WG80</accession>
<sequence>MVFISDKNVAVLVVSQGWAKVRQQNLSDCSAEVEKEWYALEGVSRVNTLLNLQRFVPNKKDKSAAAVGNKKIK</sequence>
<evidence type="ECO:0000313" key="1">
    <source>
        <dbReference type="EMBL" id="KAI5400967.1"/>
    </source>
</evidence>